<name>A0A849SCK8_UNCEI</name>
<dbReference type="PROSITE" id="PS50994">
    <property type="entry name" value="INTEGRASE"/>
    <property type="match status" value="1"/>
</dbReference>
<feature type="region of interest" description="Disordered" evidence="1">
    <location>
        <begin position="302"/>
        <end position="338"/>
    </location>
</feature>
<dbReference type="PANTHER" id="PTHR47515:SF2">
    <property type="entry name" value="INTEGRASE CORE DOMAIN PROTEIN"/>
    <property type="match status" value="1"/>
</dbReference>
<evidence type="ECO:0000256" key="1">
    <source>
        <dbReference type="SAM" id="MobiDB-lite"/>
    </source>
</evidence>
<dbReference type="Proteomes" id="UP000580839">
    <property type="component" value="Unassembled WGS sequence"/>
</dbReference>
<proteinExistence type="predicted"/>
<dbReference type="GO" id="GO:0004803">
    <property type="term" value="F:transposase activity"/>
    <property type="evidence" value="ECO:0007669"/>
    <property type="project" value="InterPro"/>
</dbReference>
<dbReference type="InterPro" id="IPR048020">
    <property type="entry name" value="Transpos_IS3"/>
</dbReference>
<dbReference type="SUPFAM" id="SSF53098">
    <property type="entry name" value="Ribonuclease H-like"/>
    <property type="match status" value="1"/>
</dbReference>
<evidence type="ECO:0000313" key="3">
    <source>
        <dbReference type="EMBL" id="NOT33112.1"/>
    </source>
</evidence>
<dbReference type="InterPro" id="IPR009057">
    <property type="entry name" value="Homeodomain-like_sf"/>
</dbReference>
<dbReference type="GO" id="GO:0006313">
    <property type="term" value="P:DNA transposition"/>
    <property type="evidence" value="ECO:0007669"/>
    <property type="project" value="InterPro"/>
</dbReference>
<dbReference type="Pfam" id="PF01527">
    <property type="entry name" value="HTH_Tnp_1"/>
    <property type="match status" value="1"/>
</dbReference>
<accession>A0A849SCK8</accession>
<comment type="caution">
    <text evidence="3">The sequence shown here is derived from an EMBL/GenBank/DDBJ whole genome shotgun (WGS) entry which is preliminary data.</text>
</comment>
<dbReference type="InterPro" id="IPR002514">
    <property type="entry name" value="Transposase_8"/>
</dbReference>
<dbReference type="InterPro" id="IPR012337">
    <property type="entry name" value="RNaseH-like_sf"/>
</dbReference>
<dbReference type="EMBL" id="JABFRW010000029">
    <property type="protein sequence ID" value="NOT33112.1"/>
    <property type="molecule type" value="Genomic_DNA"/>
</dbReference>
<reference evidence="3 4" key="1">
    <citation type="submission" date="2020-04" db="EMBL/GenBank/DDBJ databases">
        <title>Metagenomic profiling of ammonia- and methane-oxidizing microorganisms in a Dutch drinking water treatment plant.</title>
        <authorList>
            <person name="Poghosyan L."/>
            <person name="Leucker S."/>
        </authorList>
    </citation>
    <scope>NUCLEOTIDE SEQUENCE [LARGE SCALE GENOMIC DNA]</scope>
    <source>
        <strain evidence="3">S-RSF-IL-03</strain>
    </source>
</reference>
<dbReference type="InterPro" id="IPR001584">
    <property type="entry name" value="Integrase_cat-core"/>
</dbReference>
<dbReference type="Pfam" id="PF13683">
    <property type="entry name" value="rve_3"/>
    <property type="match status" value="1"/>
</dbReference>
<dbReference type="InterPro" id="IPR036397">
    <property type="entry name" value="RNaseH_sf"/>
</dbReference>
<protein>
    <submittedName>
        <fullName evidence="3">IS3 family transposase</fullName>
    </submittedName>
</protein>
<dbReference type="GO" id="GO:0015074">
    <property type="term" value="P:DNA integration"/>
    <property type="evidence" value="ECO:0007669"/>
    <property type="project" value="InterPro"/>
</dbReference>
<dbReference type="PANTHER" id="PTHR47515">
    <property type="entry name" value="LOW CALCIUM RESPONSE LOCUS PROTEIN T"/>
    <property type="match status" value="1"/>
</dbReference>
<dbReference type="AlphaFoldDB" id="A0A849SCK8"/>
<dbReference type="Gene3D" id="3.30.420.10">
    <property type="entry name" value="Ribonuclease H-like superfamily/Ribonuclease H"/>
    <property type="match status" value="1"/>
</dbReference>
<feature type="domain" description="Integrase catalytic" evidence="2">
    <location>
        <begin position="163"/>
        <end position="326"/>
    </location>
</feature>
<dbReference type="SUPFAM" id="SSF46689">
    <property type="entry name" value="Homeodomain-like"/>
    <property type="match status" value="1"/>
</dbReference>
<dbReference type="GO" id="GO:0003677">
    <property type="term" value="F:DNA binding"/>
    <property type="evidence" value="ECO:0007669"/>
    <property type="project" value="InterPro"/>
</dbReference>
<gene>
    <name evidence="3" type="ORF">HOP12_02970</name>
</gene>
<dbReference type="NCBIfam" id="NF033516">
    <property type="entry name" value="transpos_IS3"/>
    <property type="match status" value="1"/>
</dbReference>
<evidence type="ECO:0000259" key="2">
    <source>
        <dbReference type="PROSITE" id="PS50994"/>
    </source>
</evidence>
<sequence>MRKSRFSEPQIVAVLKEGEAGVPVTEILRKHGISRNTYFNWKSRYSGAEVSDLKRLRDLETENARLKKLYSDLALENAAIKELLHRKPVTPSAKREAIAILVVELGLSISRGCRIVRFSRAAHYRVPQSAVERDGEVIAALREIVEKSPRAGFWKCFDRLRQPLTAPSQLNQIWALDFMSDALYGGRKFRTLNVIDEGNREALAIEASTSIPSVRVVRVLEELVATYGKPEALRMDNGPEFTAEVLRDWCRKHAVDPRHIQRGKPDQNAYVERFNRSYREEVLDAYLFASIEEVRGLTEEWIDDDNGERPHDSLNGLPPQVFMSRLQPTGESSSELAA</sequence>
<evidence type="ECO:0000313" key="4">
    <source>
        <dbReference type="Proteomes" id="UP000580839"/>
    </source>
</evidence>
<feature type="compositionally biased region" description="Polar residues" evidence="1">
    <location>
        <begin position="326"/>
        <end position="338"/>
    </location>
</feature>
<organism evidence="3 4">
    <name type="scientific">Eiseniibacteriota bacterium</name>
    <dbReference type="NCBI Taxonomy" id="2212470"/>
    <lineage>
        <taxon>Bacteria</taxon>
        <taxon>Candidatus Eiseniibacteriota</taxon>
    </lineage>
</organism>